<evidence type="ECO:0000313" key="2">
    <source>
        <dbReference type="Proteomes" id="UP000254282"/>
    </source>
</evidence>
<accession>A0A381FLG0</accession>
<protein>
    <submittedName>
        <fullName evidence="1">Uncharacterized protein</fullName>
    </submittedName>
</protein>
<dbReference type="EMBL" id="UFVR01000004">
    <property type="protein sequence ID" value="SUX47032.1"/>
    <property type="molecule type" value="Genomic_DNA"/>
</dbReference>
<evidence type="ECO:0000313" key="1">
    <source>
        <dbReference type="EMBL" id="SUX47032.1"/>
    </source>
</evidence>
<gene>
    <name evidence="1" type="ORF">NCTC13532_02592</name>
</gene>
<proteinExistence type="predicted"/>
<reference evidence="1 2" key="1">
    <citation type="submission" date="2018-06" db="EMBL/GenBank/DDBJ databases">
        <authorList>
            <consortium name="Pathogen Informatics"/>
            <person name="Doyle S."/>
        </authorList>
    </citation>
    <scope>NUCLEOTIDE SEQUENCE [LARGE SCALE GENOMIC DNA]</scope>
    <source>
        <strain evidence="1 2">NCTC13532</strain>
    </source>
</reference>
<sequence length="129" mass="14735">MFFGFPNEKISLISRDVIITNLPEINYNRGIFFYQNNLILDQLLALLQSNKNKIFEIELNKCFIKGNKKANEGFNKHLSLSIQNFLIKNDVSNGIVDISKFENCAGNLISSKDDKYYGSSGNYLSITIR</sequence>
<name>A0A381FLG0_9FLAO</name>
<dbReference type="AlphaFoldDB" id="A0A381FLG0"/>
<organism evidence="1 2">
    <name type="scientific">Chryseobacterium indoltheticum</name>
    <dbReference type="NCBI Taxonomy" id="254"/>
    <lineage>
        <taxon>Bacteria</taxon>
        <taxon>Pseudomonadati</taxon>
        <taxon>Bacteroidota</taxon>
        <taxon>Flavobacteriia</taxon>
        <taxon>Flavobacteriales</taxon>
        <taxon>Weeksellaceae</taxon>
        <taxon>Chryseobacterium group</taxon>
        <taxon>Chryseobacterium</taxon>
    </lineage>
</organism>
<dbReference type="Proteomes" id="UP000254282">
    <property type="component" value="Unassembled WGS sequence"/>
</dbReference>